<evidence type="ECO:0000313" key="1">
    <source>
        <dbReference type="EMBL" id="MPN25774.1"/>
    </source>
</evidence>
<sequence length="100" mass="10347">MIRSRLSAISLVSAVNPGAITEIAASGKMISSSVITKAKRPAVVINRLAKSKALSVPSFCIERLKTGIKADATAVPSVMSKNTRGMRLAAEKAALAAEVP</sequence>
<organism evidence="1">
    <name type="scientific">bioreactor metagenome</name>
    <dbReference type="NCBI Taxonomy" id="1076179"/>
    <lineage>
        <taxon>unclassified sequences</taxon>
        <taxon>metagenomes</taxon>
        <taxon>ecological metagenomes</taxon>
    </lineage>
</organism>
<accession>A0A645GPA0</accession>
<protein>
    <submittedName>
        <fullName evidence="1">Uncharacterized protein</fullName>
    </submittedName>
</protein>
<dbReference type="AlphaFoldDB" id="A0A645GPA0"/>
<comment type="caution">
    <text evidence="1">The sequence shown here is derived from an EMBL/GenBank/DDBJ whole genome shotgun (WGS) entry which is preliminary data.</text>
</comment>
<name>A0A645GPA0_9ZZZZ</name>
<dbReference type="EMBL" id="VSSQ01075065">
    <property type="protein sequence ID" value="MPN25774.1"/>
    <property type="molecule type" value="Genomic_DNA"/>
</dbReference>
<gene>
    <name evidence="1" type="ORF">SDC9_173189</name>
</gene>
<reference evidence="1" key="1">
    <citation type="submission" date="2019-08" db="EMBL/GenBank/DDBJ databases">
        <authorList>
            <person name="Kucharzyk K."/>
            <person name="Murdoch R.W."/>
            <person name="Higgins S."/>
            <person name="Loffler F."/>
        </authorList>
    </citation>
    <scope>NUCLEOTIDE SEQUENCE</scope>
</reference>
<proteinExistence type="predicted"/>